<dbReference type="Proteomes" id="UP000499080">
    <property type="component" value="Unassembled WGS sequence"/>
</dbReference>
<keyword evidence="2" id="KW-1185">Reference proteome</keyword>
<reference evidence="1 2" key="1">
    <citation type="journal article" date="2019" name="Sci. Rep.">
        <title>Orb-weaving spider Araneus ventricosus genome elucidates the spidroin gene catalogue.</title>
        <authorList>
            <person name="Kono N."/>
            <person name="Nakamura H."/>
            <person name="Ohtoshi R."/>
            <person name="Moran D.A.P."/>
            <person name="Shinohara A."/>
            <person name="Yoshida Y."/>
            <person name="Fujiwara M."/>
            <person name="Mori M."/>
            <person name="Tomita M."/>
            <person name="Arakawa K."/>
        </authorList>
    </citation>
    <scope>NUCLEOTIDE SEQUENCE [LARGE SCALE GENOMIC DNA]</scope>
</reference>
<proteinExistence type="predicted"/>
<evidence type="ECO:0000313" key="1">
    <source>
        <dbReference type="EMBL" id="GBM00333.1"/>
    </source>
</evidence>
<organism evidence="1 2">
    <name type="scientific">Araneus ventricosus</name>
    <name type="common">Orbweaver spider</name>
    <name type="synonym">Epeira ventricosa</name>
    <dbReference type="NCBI Taxonomy" id="182803"/>
    <lineage>
        <taxon>Eukaryota</taxon>
        <taxon>Metazoa</taxon>
        <taxon>Ecdysozoa</taxon>
        <taxon>Arthropoda</taxon>
        <taxon>Chelicerata</taxon>
        <taxon>Arachnida</taxon>
        <taxon>Araneae</taxon>
        <taxon>Araneomorphae</taxon>
        <taxon>Entelegynae</taxon>
        <taxon>Araneoidea</taxon>
        <taxon>Araneidae</taxon>
        <taxon>Araneus</taxon>
    </lineage>
</organism>
<accession>A0A4Y2C7I8</accession>
<dbReference type="AlphaFoldDB" id="A0A4Y2C7I8"/>
<protein>
    <submittedName>
        <fullName evidence="1">Uncharacterized protein</fullName>
    </submittedName>
</protein>
<name>A0A4Y2C7I8_ARAVE</name>
<gene>
    <name evidence="1" type="ORF">AVEN_32671_1</name>
</gene>
<evidence type="ECO:0000313" key="2">
    <source>
        <dbReference type="Proteomes" id="UP000499080"/>
    </source>
</evidence>
<sequence length="117" mass="12934">MEVAVHLYSGVYFGTRESQVGNLFPTNAALRFVDGSTPPYSWGVYYSIPEKPVPTTNAAGCGMDVVGNLFPYQCCWLRYGRGSTPLTLGCLLWYQRVTGVRVRILPGINYARGPSVY</sequence>
<dbReference type="EMBL" id="BGPR01000155">
    <property type="protein sequence ID" value="GBM00333.1"/>
    <property type="molecule type" value="Genomic_DNA"/>
</dbReference>
<comment type="caution">
    <text evidence="1">The sequence shown here is derived from an EMBL/GenBank/DDBJ whole genome shotgun (WGS) entry which is preliminary data.</text>
</comment>